<proteinExistence type="predicted"/>
<dbReference type="EMBL" id="FP565809">
    <property type="protein sequence ID" value="CBH20969.1"/>
    <property type="molecule type" value="Genomic_DNA"/>
</dbReference>
<dbReference type="KEGG" id="cst:CLOST_0844"/>
<protein>
    <submittedName>
        <fullName evidence="1">Uncharacterized protein</fullName>
    </submittedName>
</protein>
<organism evidence="1 2">
    <name type="scientific">Acetoanaerobium sticklandii (strain ATCC 12662 / DSM 519 / JCM 1433 / CCUG 9281 / NCIMB 10654 / HF)</name>
    <name type="common">Clostridium sticklandii</name>
    <dbReference type="NCBI Taxonomy" id="499177"/>
    <lineage>
        <taxon>Bacteria</taxon>
        <taxon>Bacillati</taxon>
        <taxon>Bacillota</taxon>
        <taxon>Clostridia</taxon>
        <taxon>Peptostreptococcales</taxon>
        <taxon>Filifactoraceae</taxon>
        <taxon>Acetoanaerobium</taxon>
    </lineage>
</organism>
<dbReference type="RefSeq" id="WP_013361062.1">
    <property type="nucleotide sequence ID" value="NC_014614.1"/>
</dbReference>
<evidence type="ECO:0000313" key="1">
    <source>
        <dbReference type="EMBL" id="CBH20969.1"/>
    </source>
</evidence>
<name>E3PX04_ACESD</name>
<dbReference type="STRING" id="1511.CLOST_0844"/>
<accession>E3PX04</accession>
<dbReference type="HOGENOM" id="CLU_703400_0_0_9"/>
<gene>
    <name evidence="1" type="ordered locus">CLOST_0844</name>
</gene>
<reference evidence="2" key="1">
    <citation type="journal article" date="2010" name="BMC Genomics">
        <title>Clostridium sticklandii, a specialist in amino acid degradation:revisiting its metabolism through its genome sequence.</title>
        <authorList>
            <person name="Fonknechten N."/>
            <person name="Chaussonnerie S."/>
            <person name="Tricot S."/>
            <person name="Lajus A."/>
            <person name="Andreesen J.R."/>
            <person name="Perchat N."/>
            <person name="Pelletier E."/>
            <person name="Gouyvenoux M."/>
            <person name="Barbe V."/>
            <person name="Salanoubat M."/>
            <person name="Le Paslier D."/>
            <person name="Weissenbach J."/>
            <person name="Cohen G.N."/>
            <person name="Kreimeyer A."/>
        </authorList>
    </citation>
    <scope>NUCLEOTIDE SEQUENCE [LARGE SCALE GENOMIC DNA]</scope>
    <source>
        <strain evidence="2">ATCC 12662 / DSM 519 / JCM 1433 / CCUG 9281 / NCIMB 10654 / HF</strain>
    </source>
</reference>
<sequence length="392" mass="46202">MNPLNNTNSTVPKYNYLYDNYNIFANKKTDTILRPQTDEYSRGMPYNCNYALYQGKKIIYAQLDTLNNTIESRSKLYEQIRQAYNEPERTDAQIEADLDIFLQKSQKTGFDLYMSIADTFNDKIMKIMEEYSKGKTTDIDAINDLKKTFKDLRFYQTLLEDELITYPAGQSKLLKDFYSSMQISNVRFSYNANYTEGSEINKNYGNPEDFRFTYYNSKYYHQSEHMHKLLKSTVHDLVKEWNCESITESDFDEIESSTGGCYHDYQKHWSSNTTMNMRTGKLIDTSIAPPKDFIFFFKMKKYSNETQKNLPLHEATKGILIFEGKDFRIERDVDFNFTRSLGPLKTYYRGHELIDINNSRLASKYNLFLSNLLIFADFRAPYFMTNNDIPSE</sequence>
<dbReference type="AlphaFoldDB" id="E3PX04"/>
<dbReference type="GeneID" id="35557833"/>
<evidence type="ECO:0000313" key="2">
    <source>
        <dbReference type="Proteomes" id="UP000007041"/>
    </source>
</evidence>
<dbReference type="Proteomes" id="UP000007041">
    <property type="component" value="Chromosome"/>
</dbReference>
<keyword evidence="2" id="KW-1185">Reference proteome</keyword>
<dbReference type="eggNOG" id="ENOG5033P8S">
    <property type="taxonomic scope" value="Bacteria"/>
</dbReference>
<dbReference type="BioCyc" id="CSTI499177:GJE9-887-MONOMER"/>